<name>A0A8S5LKT7_9CAUD</name>
<organism evidence="1">
    <name type="scientific">Siphoviridae sp. ctcPV5</name>
    <dbReference type="NCBI Taxonomy" id="2827582"/>
    <lineage>
        <taxon>Viruses</taxon>
        <taxon>Duplodnaviria</taxon>
        <taxon>Heunggongvirae</taxon>
        <taxon>Uroviricota</taxon>
        <taxon>Caudoviricetes</taxon>
    </lineage>
</organism>
<sequence>MENRAFIAQYVMNNITYWENEDTKYTANPEQIFNQMRRRSPRGYAPHANEIAATLEKLRDDQVITSAFNGERYHQYGRGKNFAAFAAFLEDEYGAKIKNV</sequence>
<protein>
    <submittedName>
        <fullName evidence="1">Uncharacterized protein</fullName>
    </submittedName>
</protein>
<evidence type="ECO:0000313" key="1">
    <source>
        <dbReference type="EMBL" id="DAD70546.1"/>
    </source>
</evidence>
<accession>A0A8S5LKT7</accession>
<dbReference type="EMBL" id="BK015867">
    <property type="protein sequence ID" value="DAD70546.1"/>
    <property type="molecule type" value="Genomic_DNA"/>
</dbReference>
<proteinExistence type="predicted"/>
<reference evidence="1" key="1">
    <citation type="journal article" date="2021" name="Proc. Natl. Acad. Sci. U.S.A.">
        <title>A Catalog of Tens of Thousands of Viruses from Human Metagenomes Reveals Hidden Associations with Chronic Diseases.</title>
        <authorList>
            <person name="Tisza M.J."/>
            <person name="Buck C.B."/>
        </authorList>
    </citation>
    <scope>NUCLEOTIDE SEQUENCE</scope>
    <source>
        <strain evidence="1">CtcPV5</strain>
    </source>
</reference>